<dbReference type="GO" id="GO:0016192">
    <property type="term" value="P:vesicle-mediated transport"/>
    <property type="evidence" value="ECO:0007669"/>
    <property type="project" value="UniProtKB-ARBA"/>
</dbReference>
<dbReference type="InterPro" id="IPR036055">
    <property type="entry name" value="LDL_receptor-like_sf"/>
</dbReference>
<evidence type="ECO:0000256" key="7">
    <source>
        <dbReference type="ARBA" id="ARBA00023157"/>
    </source>
</evidence>
<reference evidence="11" key="1">
    <citation type="submission" date="2022-11" db="UniProtKB">
        <authorList>
            <consortium name="WormBaseParasite"/>
        </authorList>
    </citation>
    <scope>IDENTIFICATION</scope>
</reference>
<comment type="subcellular location">
    <subcellularLocation>
        <location evidence="2">Endomembrane system</location>
    </subcellularLocation>
    <subcellularLocation>
        <location evidence="1">Membrane</location>
        <topology evidence="1">Single-pass membrane protein</topology>
    </subcellularLocation>
</comment>
<evidence type="ECO:0000256" key="3">
    <source>
        <dbReference type="ARBA" id="ARBA00022692"/>
    </source>
</evidence>
<dbReference type="Proteomes" id="UP000887574">
    <property type="component" value="Unplaced"/>
</dbReference>
<evidence type="ECO:0000256" key="4">
    <source>
        <dbReference type="ARBA" id="ARBA00022737"/>
    </source>
</evidence>
<feature type="disulfide bond" evidence="8">
    <location>
        <begin position="121"/>
        <end position="136"/>
    </location>
</feature>
<feature type="disulfide bond" evidence="8">
    <location>
        <begin position="141"/>
        <end position="153"/>
    </location>
</feature>
<dbReference type="SMART" id="SM00192">
    <property type="entry name" value="LDLa"/>
    <property type="match status" value="2"/>
</dbReference>
<evidence type="ECO:0000256" key="1">
    <source>
        <dbReference type="ARBA" id="ARBA00004167"/>
    </source>
</evidence>
<dbReference type="InterPro" id="IPR050685">
    <property type="entry name" value="LDLR"/>
</dbReference>
<evidence type="ECO:0000256" key="9">
    <source>
        <dbReference type="SAM" id="MobiDB-lite"/>
    </source>
</evidence>
<dbReference type="PANTHER" id="PTHR24270">
    <property type="entry name" value="LOW-DENSITY LIPOPROTEIN RECEPTOR-RELATED"/>
    <property type="match status" value="1"/>
</dbReference>
<keyword evidence="4" id="KW-0677">Repeat</keyword>
<dbReference type="AlphaFoldDB" id="A0A915D8L4"/>
<keyword evidence="3" id="KW-0812">Transmembrane</keyword>
<dbReference type="Gene3D" id="4.10.400.10">
    <property type="entry name" value="Low-density Lipoprotein Receptor"/>
    <property type="match status" value="2"/>
</dbReference>
<dbReference type="PROSITE" id="PS01209">
    <property type="entry name" value="LDLRA_1"/>
    <property type="match status" value="1"/>
</dbReference>
<keyword evidence="7 8" id="KW-1015">Disulfide bond</keyword>
<comment type="caution">
    <text evidence="8">Lacks conserved residue(s) required for the propagation of feature annotation.</text>
</comment>
<dbReference type="InterPro" id="IPR002172">
    <property type="entry name" value="LDrepeatLR_classA_rpt"/>
</dbReference>
<dbReference type="CDD" id="cd00112">
    <property type="entry name" value="LDLa"/>
    <property type="match status" value="2"/>
</dbReference>
<accession>A0A915D8L4</accession>
<keyword evidence="5" id="KW-1133">Transmembrane helix</keyword>
<name>A0A915D8L4_9BILA</name>
<feature type="region of interest" description="Disordered" evidence="9">
    <location>
        <begin position="60"/>
        <end position="85"/>
    </location>
</feature>
<protein>
    <submittedName>
        <fullName evidence="11">Vitellogenin receptor</fullName>
    </submittedName>
</protein>
<evidence type="ECO:0000313" key="11">
    <source>
        <dbReference type="WBParaSite" id="jg16697"/>
    </source>
</evidence>
<evidence type="ECO:0000256" key="8">
    <source>
        <dbReference type="PROSITE-ProRule" id="PRU00124"/>
    </source>
</evidence>
<proteinExistence type="predicted"/>
<evidence type="ECO:0000256" key="6">
    <source>
        <dbReference type="ARBA" id="ARBA00023136"/>
    </source>
</evidence>
<evidence type="ECO:0000313" key="10">
    <source>
        <dbReference type="Proteomes" id="UP000887574"/>
    </source>
</evidence>
<dbReference type="WBParaSite" id="jg16697">
    <property type="protein sequence ID" value="jg16697"/>
    <property type="gene ID" value="jg16697"/>
</dbReference>
<keyword evidence="10" id="KW-1185">Reference proteome</keyword>
<evidence type="ECO:0000256" key="2">
    <source>
        <dbReference type="ARBA" id="ARBA00004308"/>
    </source>
</evidence>
<feature type="region of interest" description="Disordered" evidence="9">
    <location>
        <begin position="1"/>
        <end position="28"/>
    </location>
</feature>
<dbReference type="PRINTS" id="PR00261">
    <property type="entry name" value="LDLRECEPTOR"/>
</dbReference>
<keyword evidence="6" id="KW-0472">Membrane</keyword>
<dbReference type="SUPFAM" id="SSF57424">
    <property type="entry name" value="LDL receptor-like module"/>
    <property type="match status" value="2"/>
</dbReference>
<organism evidence="10 11">
    <name type="scientific">Ditylenchus dipsaci</name>
    <dbReference type="NCBI Taxonomy" id="166011"/>
    <lineage>
        <taxon>Eukaryota</taxon>
        <taxon>Metazoa</taxon>
        <taxon>Ecdysozoa</taxon>
        <taxon>Nematoda</taxon>
        <taxon>Chromadorea</taxon>
        <taxon>Rhabditida</taxon>
        <taxon>Tylenchina</taxon>
        <taxon>Tylenchomorpha</taxon>
        <taxon>Sphaerularioidea</taxon>
        <taxon>Anguinidae</taxon>
        <taxon>Anguininae</taxon>
        <taxon>Ditylenchus</taxon>
    </lineage>
</organism>
<feature type="compositionally biased region" description="Basic residues" evidence="9">
    <location>
        <begin position="10"/>
        <end position="21"/>
    </location>
</feature>
<evidence type="ECO:0000256" key="5">
    <source>
        <dbReference type="ARBA" id="ARBA00022989"/>
    </source>
</evidence>
<dbReference type="GO" id="GO:0005886">
    <property type="term" value="C:plasma membrane"/>
    <property type="evidence" value="ECO:0007669"/>
    <property type="project" value="TreeGrafter"/>
</dbReference>
<dbReference type="PROSITE" id="PS50068">
    <property type="entry name" value="LDLRA_2"/>
    <property type="match status" value="2"/>
</dbReference>
<dbReference type="InterPro" id="IPR023415">
    <property type="entry name" value="LDLR_class-A_CS"/>
</dbReference>
<dbReference type="GO" id="GO:0012505">
    <property type="term" value="C:endomembrane system"/>
    <property type="evidence" value="ECO:0007669"/>
    <property type="project" value="UniProtKB-SubCell"/>
</dbReference>
<feature type="compositionally biased region" description="Basic residues" evidence="9">
    <location>
        <begin position="72"/>
        <end position="84"/>
    </location>
</feature>
<feature type="disulfide bond" evidence="8">
    <location>
        <begin position="160"/>
        <end position="175"/>
    </location>
</feature>
<dbReference type="Pfam" id="PF00057">
    <property type="entry name" value="Ldl_recept_a"/>
    <property type="match status" value="2"/>
</dbReference>
<sequence length="237" mass="26471">MNAKWSRMLQKPRRSRGRRLSSHQSAIQRVRFSSSSRLLQSSSQSASRWVRSWLRSRPKAIVPPKSPSRSQVIRRSRPMSKKGASKVPQNHHVLYCNCSGKLNFSCGEGATPACVPSAWRCDNVKDCSNGKDEVNCNYIFCPINTFKCKSRECLAPSTKCDGKEDCADGSDEAFCDAQTSTPSQNHQNQQQHNIEEQGGEISLDSSAEHIYQQPLQAQLCVTNLESRTVHPATPDQC</sequence>
<feature type="disulfide bond" evidence="8">
    <location>
        <begin position="148"/>
        <end position="166"/>
    </location>
</feature>
<dbReference type="PANTHER" id="PTHR24270:SF62">
    <property type="entry name" value="LOW-DENSITY LIPOPROTEIN RECEPTOR-RELATED PROTEIN 2"/>
    <property type="match status" value="1"/>
</dbReference>